<proteinExistence type="predicted"/>
<dbReference type="STRING" id="994479.GCA_000194155_04900"/>
<sequence length="83" mass="9334">MRTVSETNTPPALFILRWQDGEDWGHLSMVTHATKPVFLGFVNRAIDPAFHALSRDCSIGADGFREVWFTGRLSRNACGEVIR</sequence>
<reference evidence="1" key="1">
    <citation type="submission" date="2017-12" db="EMBL/GenBank/DDBJ databases">
        <title>Sequencing the genomes of 1000 Actinobacteria strains.</title>
        <authorList>
            <person name="Klenk H.-P."/>
        </authorList>
    </citation>
    <scope>NUCLEOTIDE SEQUENCE [LARGE SCALE GENOMIC DNA]</scope>
    <source>
        <strain evidence="1">DSM 44228</strain>
    </source>
</reference>
<dbReference type="EMBL" id="PJNB01000001">
    <property type="protein sequence ID" value="PKW18751.1"/>
    <property type="molecule type" value="Genomic_DNA"/>
</dbReference>
<organism evidence="1 2">
    <name type="scientific">Saccharopolyspora spinosa</name>
    <dbReference type="NCBI Taxonomy" id="60894"/>
    <lineage>
        <taxon>Bacteria</taxon>
        <taxon>Bacillati</taxon>
        <taxon>Actinomycetota</taxon>
        <taxon>Actinomycetes</taxon>
        <taxon>Pseudonocardiales</taxon>
        <taxon>Pseudonocardiaceae</taxon>
        <taxon>Saccharopolyspora</taxon>
    </lineage>
</organism>
<evidence type="ECO:0000313" key="1">
    <source>
        <dbReference type="EMBL" id="PKW18751.1"/>
    </source>
</evidence>
<gene>
    <name evidence="1" type="ORF">A8926_6879</name>
</gene>
<evidence type="ECO:0000313" key="2">
    <source>
        <dbReference type="Proteomes" id="UP000233786"/>
    </source>
</evidence>
<protein>
    <submittedName>
        <fullName evidence="1">Uncharacterized protein</fullName>
    </submittedName>
</protein>
<dbReference type="AlphaFoldDB" id="A0A2N3Y795"/>
<name>A0A2N3Y795_SACSN</name>
<dbReference type="RefSeq" id="WP_010310259.1">
    <property type="nucleotide sequence ID" value="NZ_CP061007.1"/>
</dbReference>
<comment type="caution">
    <text evidence="1">The sequence shown here is derived from an EMBL/GenBank/DDBJ whole genome shotgun (WGS) entry which is preliminary data.</text>
</comment>
<dbReference type="Proteomes" id="UP000233786">
    <property type="component" value="Unassembled WGS sequence"/>
</dbReference>
<accession>A0A2N3Y795</accession>
<keyword evidence="2" id="KW-1185">Reference proteome</keyword>
<dbReference type="OrthoDB" id="3694366at2"/>